<gene>
    <name evidence="1" type="ORF">HME7025_01514</name>
</gene>
<dbReference type="KEGG" id="psez:HME7025_01514"/>
<dbReference type="RefSeq" id="WP_109323061.1">
    <property type="nucleotide sequence ID" value="NZ_CP029346.1"/>
</dbReference>
<accession>A0A2S2DWG3</accession>
<dbReference type="EMBL" id="CP029346">
    <property type="protein sequence ID" value="AWL09370.1"/>
    <property type="molecule type" value="Genomic_DNA"/>
</dbReference>
<evidence type="ECO:0000313" key="1">
    <source>
        <dbReference type="EMBL" id="AWL09370.1"/>
    </source>
</evidence>
<dbReference type="Proteomes" id="UP000245468">
    <property type="component" value="Chromosome"/>
</dbReference>
<protein>
    <submittedName>
        <fullName evidence="1">Uncharacterized protein</fullName>
    </submittedName>
</protein>
<evidence type="ECO:0000313" key="2">
    <source>
        <dbReference type="Proteomes" id="UP000245468"/>
    </source>
</evidence>
<name>A0A2S2DWG3_9BACT</name>
<keyword evidence="2" id="KW-1185">Reference proteome</keyword>
<organism evidence="1 2">
    <name type="scientific">Aquirufa nivalisilvae</name>
    <dbReference type="NCBI Taxonomy" id="2516557"/>
    <lineage>
        <taxon>Bacteria</taxon>
        <taxon>Pseudomonadati</taxon>
        <taxon>Bacteroidota</taxon>
        <taxon>Cytophagia</taxon>
        <taxon>Cytophagales</taxon>
        <taxon>Flectobacillaceae</taxon>
        <taxon>Aquirufa</taxon>
    </lineage>
</organism>
<sequence length="185" mass="21542">MTQISNPGFSPEEIKRLKELCATEQRTFILIEDEDLPVSNDREMVHIQFVGHFEQKEVIYDAILCTLQLHYSSLLYEAAEREAIQHFPLYVPIENRDETYQANDSLDEEVEMMVLEIIEEMEENDEIKVSEYVEVDKDFDFGIGLEAALYVPALSDEVIEEFIHDFNADALQLDTSLYSFKSEEE</sequence>
<reference evidence="2" key="1">
    <citation type="submission" date="2018-05" db="EMBL/GenBank/DDBJ databases">
        <title>Pseudarcicella sp. HME7025 Genome sequencing and assembly.</title>
        <authorList>
            <person name="Kim H."/>
            <person name="Kang H."/>
            <person name="Joh K."/>
        </authorList>
    </citation>
    <scope>NUCLEOTIDE SEQUENCE [LARGE SCALE GENOMIC DNA]</scope>
    <source>
        <strain evidence="2">HME7025</strain>
    </source>
</reference>
<proteinExistence type="predicted"/>
<dbReference type="OrthoDB" id="959238at2"/>
<dbReference type="AlphaFoldDB" id="A0A2S2DWG3"/>